<dbReference type="GO" id="GO:0032153">
    <property type="term" value="C:cell division site"/>
    <property type="evidence" value="ECO:0007669"/>
    <property type="project" value="TreeGrafter"/>
</dbReference>
<evidence type="ECO:0000259" key="2">
    <source>
        <dbReference type="Pfam" id="PF18075"/>
    </source>
</evidence>
<dbReference type="PANTHER" id="PTHR47755">
    <property type="entry name" value="CELL DIVISION PROTEIN FTSX"/>
    <property type="match status" value="1"/>
</dbReference>
<gene>
    <name evidence="3" type="ORF">JCM19241_2128</name>
</gene>
<evidence type="ECO:0000313" key="3">
    <source>
        <dbReference type="EMBL" id="GAM78837.1"/>
    </source>
</evidence>
<keyword evidence="1" id="KW-1133">Transmembrane helix</keyword>
<evidence type="ECO:0000256" key="1">
    <source>
        <dbReference type="SAM" id="Phobius"/>
    </source>
</evidence>
<keyword evidence="1" id="KW-0472">Membrane</keyword>
<dbReference type="GO" id="GO:0051301">
    <property type="term" value="P:cell division"/>
    <property type="evidence" value="ECO:0007669"/>
    <property type="project" value="UniProtKB-KW"/>
</dbReference>
<protein>
    <submittedName>
        <fullName evidence="3">Cell division protein ftsX</fullName>
    </submittedName>
</protein>
<dbReference type="GO" id="GO:0016020">
    <property type="term" value="C:membrane"/>
    <property type="evidence" value="ECO:0007669"/>
    <property type="project" value="InterPro"/>
</dbReference>
<feature type="transmembrane region" description="Helical" evidence="1">
    <location>
        <begin position="182"/>
        <end position="209"/>
    </location>
</feature>
<dbReference type="PANTHER" id="PTHR47755:SF1">
    <property type="entry name" value="CELL DIVISION PROTEIN FTSX"/>
    <property type="match status" value="1"/>
</dbReference>
<accession>A0A0B8QPA8</accession>
<comment type="caution">
    <text evidence="3">The sequence shown here is derived from an EMBL/GenBank/DDBJ whole genome shotgun (WGS) entry which is preliminary data.</text>
</comment>
<dbReference type="Pfam" id="PF18075">
    <property type="entry name" value="FtsX_ECD"/>
    <property type="match status" value="1"/>
</dbReference>
<name>A0A0B8QPA8_9VIBR</name>
<dbReference type="Gene3D" id="3.30.70.3040">
    <property type="match status" value="1"/>
</dbReference>
<sequence>MGNKGQVAKVGYFRSHLLVAKGALRDLVQRPLGSMFTLAVIAIILALPASLYVVAKNVVIASEQVNQPAAISAYLKEGTPEARIMLLKDEIESDSAVEMVEYISSQQGLADLSQVSGFESTMSLLDEDALPALLVIHPAQATESAQRHILQLAEQHKSDFTDIRLDKDWLQRFDAVKTLSSALAVSLAVMMLMLWCLSLAIPCALVCLLTSKRFRS</sequence>
<feature type="domain" description="FtsX extracellular" evidence="2">
    <location>
        <begin position="70"/>
        <end position="144"/>
    </location>
</feature>
<proteinExistence type="predicted"/>
<dbReference type="Proteomes" id="UP000031666">
    <property type="component" value="Unassembled WGS sequence"/>
</dbReference>
<reference evidence="3 4" key="2">
    <citation type="submission" date="2015-01" db="EMBL/GenBank/DDBJ databases">
        <authorList>
            <consortium name="NBRP consortium"/>
            <person name="Sawabe T."/>
            <person name="Meirelles P."/>
            <person name="Feng G."/>
            <person name="Sayaka M."/>
            <person name="Hattori M."/>
            <person name="Ohkuma M."/>
        </authorList>
    </citation>
    <scope>NUCLEOTIDE SEQUENCE [LARGE SCALE GENOMIC DNA]</scope>
    <source>
        <strain evidence="4">JCM 19241</strain>
    </source>
</reference>
<feature type="transmembrane region" description="Helical" evidence="1">
    <location>
        <begin position="35"/>
        <end position="55"/>
    </location>
</feature>
<evidence type="ECO:0000313" key="4">
    <source>
        <dbReference type="Proteomes" id="UP000031666"/>
    </source>
</evidence>
<organism evidence="3 4">
    <name type="scientific">Vibrio ishigakensis</name>
    <dbReference type="NCBI Taxonomy" id="1481914"/>
    <lineage>
        <taxon>Bacteria</taxon>
        <taxon>Pseudomonadati</taxon>
        <taxon>Pseudomonadota</taxon>
        <taxon>Gammaproteobacteria</taxon>
        <taxon>Vibrionales</taxon>
        <taxon>Vibrionaceae</taxon>
        <taxon>Vibrio</taxon>
    </lineage>
</organism>
<dbReference type="InterPro" id="IPR004513">
    <property type="entry name" value="FtsX"/>
</dbReference>
<dbReference type="InterPro" id="IPR040690">
    <property type="entry name" value="FtsX_ECD"/>
</dbReference>
<reference evidence="3 4" key="1">
    <citation type="submission" date="2015-01" db="EMBL/GenBank/DDBJ databases">
        <title>Vibrio sp. C94 JCM 19241 whole genome shotgun sequence.</title>
        <authorList>
            <person name="Sawabe T."/>
            <person name="Meirelles P."/>
            <person name="Feng G."/>
            <person name="Sayaka M."/>
            <person name="Hattori M."/>
            <person name="Ohkuma M."/>
        </authorList>
    </citation>
    <scope>NUCLEOTIDE SEQUENCE [LARGE SCALE GENOMIC DNA]</scope>
    <source>
        <strain evidence="4">JCM 19241</strain>
    </source>
</reference>
<dbReference type="STRING" id="1481914.JCM19241_2128"/>
<dbReference type="AlphaFoldDB" id="A0A0B8QPA8"/>
<keyword evidence="3" id="KW-0132">Cell division</keyword>
<keyword evidence="3" id="KW-0131">Cell cycle</keyword>
<keyword evidence="1" id="KW-0812">Transmembrane</keyword>
<dbReference type="EMBL" id="BBSC01000020">
    <property type="protein sequence ID" value="GAM78837.1"/>
    <property type="molecule type" value="Genomic_DNA"/>
</dbReference>